<gene>
    <name evidence="3" type="ORF">Cvel_20893</name>
</gene>
<proteinExistence type="predicted"/>
<evidence type="ECO:0000256" key="2">
    <source>
        <dbReference type="SAM" id="Phobius"/>
    </source>
</evidence>
<name>A0A0G4G9Z5_9ALVE</name>
<feature type="transmembrane region" description="Helical" evidence="2">
    <location>
        <begin position="6"/>
        <end position="22"/>
    </location>
</feature>
<evidence type="ECO:0000256" key="1">
    <source>
        <dbReference type="SAM" id="MobiDB-lite"/>
    </source>
</evidence>
<feature type="transmembrane region" description="Helical" evidence="2">
    <location>
        <begin position="88"/>
        <end position="108"/>
    </location>
</feature>
<feature type="transmembrane region" description="Helical" evidence="2">
    <location>
        <begin position="61"/>
        <end position="82"/>
    </location>
</feature>
<organism evidence="3">
    <name type="scientific">Chromera velia CCMP2878</name>
    <dbReference type="NCBI Taxonomy" id="1169474"/>
    <lineage>
        <taxon>Eukaryota</taxon>
        <taxon>Sar</taxon>
        <taxon>Alveolata</taxon>
        <taxon>Colpodellida</taxon>
        <taxon>Chromeraceae</taxon>
        <taxon>Chromera</taxon>
    </lineage>
</organism>
<dbReference type="EMBL" id="CDMZ01001011">
    <property type="protein sequence ID" value="CEM25633.1"/>
    <property type="molecule type" value="Genomic_DNA"/>
</dbReference>
<dbReference type="AlphaFoldDB" id="A0A0G4G9Z5"/>
<dbReference type="VEuPathDB" id="CryptoDB:Cvel_20893"/>
<protein>
    <submittedName>
        <fullName evidence="3">Uncharacterized protein</fullName>
    </submittedName>
</protein>
<keyword evidence="2" id="KW-0812">Transmembrane</keyword>
<accession>A0A0G4G9Z5</accession>
<keyword evidence="2" id="KW-0472">Membrane</keyword>
<evidence type="ECO:0000313" key="3">
    <source>
        <dbReference type="EMBL" id="CEM25633.1"/>
    </source>
</evidence>
<reference evidence="3" key="1">
    <citation type="submission" date="2014-11" db="EMBL/GenBank/DDBJ databases">
        <authorList>
            <person name="Otto D Thomas"/>
            <person name="Naeem Raeece"/>
        </authorList>
    </citation>
    <scope>NUCLEOTIDE SEQUENCE</scope>
</reference>
<sequence length="297" mass="33530">MLALDQWILLAWVCGVVSVWVLEHPVRRPQTKYVRLARQMSMVRKQCEGVRVSVREFIHSFGFFENFGLVTAIAILVELHLFLTKREYYSGVFWHSVVGYVGANHLLYGLHNMAGTFGLVCQETQSKIKEVAGVGGMLKKEMEGDGCMDKWTVYLWNFSEHRLADVWVHLGMALLHPLRVDHWLCLVLHVMKYSGHPIPQGLSVPVQVGAGTLPLDDVVDVWAHSFSSLRALGVRWFLVSVVLAEAQRWILRREVVSHHGKKGRRDGSPKCQVETAKNADNRQDSPNVQGPESIKGG</sequence>
<keyword evidence="2" id="KW-1133">Transmembrane helix</keyword>
<feature type="region of interest" description="Disordered" evidence="1">
    <location>
        <begin position="260"/>
        <end position="297"/>
    </location>
</feature>